<keyword evidence="3" id="KW-1185">Reference proteome</keyword>
<sequence length="98" mass="10885">MTSQKVGFSSQANKQHTASFAEVPVVDATSSRATLTRKNLSSSVEGDYKTLKHLPDFEKMSPFGVNKQAAQQHPQQRASHLQDQSVHVLLAELHATWR</sequence>
<comment type="caution">
    <text evidence="2">The sequence shown here is derived from an EMBL/GenBank/DDBJ whole genome shotgun (WGS) entry which is preliminary data.</text>
</comment>
<reference evidence="2" key="1">
    <citation type="submission" date="2023-04" db="EMBL/GenBank/DDBJ databases">
        <title>Phytophthora lilii NBRC 32176.</title>
        <authorList>
            <person name="Ichikawa N."/>
            <person name="Sato H."/>
            <person name="Tonouchi N."/>
        </authorList>
    </citation>
    <scope>NUCLEOTIDE SEQUENCE</scope>
    <source>
        <strain evidence="2">NBRC 32176</strain>
    </source>
</reference>
<proteinExistence type="predicted"/>
<organism evidence="2 3">
    <name type="scientific">Phytophthora lilii</name>
    <dbReference type="NCBI Taxonomy" id="2077276"/>
    <lineage>
        <taxon>Eukaryota</taxon>
        <taxon>Sar</taxon>
        <taxon>Stramenopiles</taxon>
        <taxon>Oomycota</taxon>
        <taxon>Peronosporomycetes</taxon>
        <taxon>Peronosporales</taxon>
        <taxon>Peronosporaceae</taxon>
        <taxon>Phytophthora</taxon>
    </lineage>
</organism>
<name>A0A9W7CN21_9STRA</name>
<dbReference type="Proteomes" id="UP001165083">
    <property type="component" value="Unassembled WGS sequence"/>
</dbReference>
<feature type="region of interest" description="Disordered" evidence="1">
    <location>
        <begin position="1"/>
        <end position="23"/>
    </location>
</feature>
<feature type="compositionally biased region" description="Polar residues" evidence="1">
    <location>
        <begin position="1"/>
        <end position="18"/>
    </location>
</feature>
<evidence type="ECO:0000313" key="2">
    <source>
        <dbReference type="EMBL" id="GMF32550.1"/>
    </source>
</evidence>
<evidence type="ECO:0000256" key="1">
    <source>
        <dbReference type="SAM" id="MobiDB-lite"/>
    </source>
</evidence>
<dbReference type="EMBL" id="BSXW01000995">
    <property type="protein sequence ID" value="GMF32550.1"/>
    <property type="molecule type" value="Genomic_DNA"/>
</dbReference>
<gene>
    <name evidence="2" type="ORF">Plil01_001391200</name>
</gene>
<evidence type="ECO:0000313" key="3">
    <source>
        <dbReference type="Proteomes" id="UP001165083"/>
    </source>
</evidence>
<dbReference type="AlphaFoldDB" id="A0A9W7CN21"/>
<accession>A0A9W7CN21</accession>
<protein>
    <submittedName>
        <fullName evidence="2">Unnamed protein product</fullName>
    </submittedName>
</protein>